<evidence type="ECO:0000313" key="2">
    <source>
        <dbReference type="EMBL" id="MBS1259341.1"/>
    </source>
</evidence>
<name>A0A941W5S4_9BACT</name>
<organism evidence="2 3">
    <name type="scientific">Candidatus Scalindua arabica</name>
    <dbReference type="NCBI Taxonomy" id="1127984"/>
    <lineage>
        <taxon>Bacteria</taxon>
        <taxon>Pseudomonadati</taxon>
        <taxon>Planctomycetota</taxon>
        <taxon>Candidatus Brocadiia</taxon>
        <taxon>Candidatus Brocadiales</taxon>
        <taxon>Candidatus Scalinduaceae</taxon>
        <taxon>Candidatus Scalindua</taxon>
    </lineage>
</organism>
<reference evidence="2" key="1">
    <citation type="journal article" date="2021" name="ISME J.">
        <title>Fine-scale metabolic discontinuity in a stratified prokaryote microbiome of a Red Sea deep halocline.</title>
        <authorList>
            <person name="Michoud G."/>
            <person name="Ngugi D.K."/>
            <person name="Barozzi A."/>
            <person name="Merlino G."/>
            <person name="Calleja M.L."/>
            <person name="Delgado-Huertas A."/>
            <person name="Moran X.A.G."/>
            <person name="Daffonchio D."/>
        </authorList>
    </citation>
    <scope>NUCLEOTIDE SEQUENCE</scope>
    <source>
        <strain evidence="2">SuakinDeep_MAG55_1</strain>
    </source>
</reference>
<accession>A0A941W5S4</accession>
<gene>
    <name evidence="2" type="ORF">MAG551_02411</name>
</gene>
<sequence length="126" mass="14695">MKNVCMLFLISVVISIASCQSSSNSSPEKIALDFTRLFFQQLAHSRNSDFTKYPLELEAEGKFFLKHLFHLKRVSAHNRFTMKYTIFIRNQFLQLFNIPRASMPVRTIKLLKLSLKGPLLNMLLRQ</sequence>
<dbReference type="EMBL" id="JAANXD010000089">
    <property type="protein sequence ID" value="MBS1259341.1"/>
    <property type="molecule type" value="Genomic_DNA"/>
</dbReference>
<keyword evidence="1" id="KW-0732">Signal</keyword>
<protein>
    <submittedName>
        <fullName evidence="2">Uncharacterized protein</fullName>
    </submittedName>
</protein>
<evidence type="ECO:0000256" key="1">
    <source>
        <dbReference type="SAM" id="SignalP"/>
    </source>
</evidence>
<feature type="chain" id="PRO_5037244283" evidence="1">
    <location>
        <begin position="18"/>
        <end position="126"/>
    </location>
</feature>
<feature type="signal peptide" evidence="1">
    <location>
        <begin position="1"/>
        <end position="17"/>
    </location>
</feature>
<proteinExistence type="predicted"/>
<dbReference type="Proteomes" id="UP000722750">
    <property type="component" value="Unassembled WGS sequence"/>
</dbReference>
<dbReference type="PROSITE" id="PS51257">
    <property type="entry name" value="PROKAR_LIPOPROTEIN"/>
    <property type="match status" value="1"/>
</dbReference>
<dbReference type="AlphaFoldDB" id="A0A941W5S4"/>
<evidence type="ECO:0000313" key="3">
    <source>
        <dbReference type="Proteomes" id="UP000722750"/>
    </source>
</evidence>
<comment type="caution">
    <text evidence="2">The sequence shown here is derived from an EMBL/GenBank/DDBJ whole genome shotgun (WGS) entry which is preliminary data.</text>
</comment>